<keyword evidence="6 9" id="KW-0067">ATP-binding</keyword>
<dbReference type="Proteomes" id="UP001296943">
    <property type="component" value="Unassembled WGS sequence"/>
</dbReference>
<dbReference type="RefSeq" id="WP_204497419.1">
    <property type="nucleotide sequence ID" value="NZ_JAFBDR010000002.1"/>
</dbReference>
<feature type="domain" description="Carbohydrate kinase FGGY C-terminal" evidence="11">
    <location>
        <begin position="261"/>
        <end position="447"/>
    </location>
</feature>
<dbReference type="SUPFAM" id="SSF53067">
    <property type="entry name" value="Actin-like ATPase domain"/>
    <property type="match status" value="2"/>
</dbReference>
<evidence type="ECO:0000256" key="7">
    <source>
        <dbReference type="ARBA" id="ARBA00023277"/>
    </source>
</evidence>
<dbReference type="NCBIfam" id="TIGR01312">
    <property type="entry name" value="XylB"/>
    <property type="match status" value="1"/>
</dbReference>
<dbReference type="GO" id="GO:0004856">
    <property type="term" value="F:D-xylulokinase activity"/>
    <property type="evidence" value="ECO:0007669"/>
    <property type="project" value="UniProtKB-EC"/>
</dbReference>
<dbReference type="CDD" id="cd07805">
    <property type="entry name" value="ASKHA_NBD_FGGY_CvXK-like"/>
    <property type="match status" value="1"/>
</dbReference>
<sequence>MAKQYVLAHDVGTTGNKATLYSTNGELINSAFFGYETNYPHSGWAEQNPSDWWKAVCETTKKLVSEKNINREEIAAVSFSGQMMGALPVDRDGNPLQHSIIWADMRAEEQASQLEQQLSMEYVYKVTGHRISSSYSGAKIKWLKDNRPEVYQKTYKFLQAKDYLAFKMTGVFVTDYSDACGTNCFDIVNKVWSKEIIDAWDLDEEVFPDACASTDVIGSVTNQAAEETGLLKGTPVVIGAGDGVCAAAGVGVMDHGEAFNYIGSSSWVAVASDEPVFDPEMKTYTWVHLDPTKYSPNGTMQTGGGSMQWVTQLLYGHLKLDKYDVMNEEASKSPLGSNKLLFLPYLMGERSPRWNPDARGAFVGLSITHDRGDMARAVMEGVAFNLKVVLDTFRNSGIPIEKMWVLGGGAKSVLWRQILADIYQLDIEVPSYLEEATSMGAAMAGAVGSGAIKDFQEAKKWVKRVSTHDPDVKNKSKYEALYEIFNDTYEQLVPIYTKLKQFN</sequence>
<comment type="caution">
    <text evidence="12">The sequence shown here is derived from an EMBL/GenBank/DDBJ whole genome shotgun (WGS) entry which is preliminary data.</text>
</comment>
<dbReference type="EMBL" id="JAFBDR010000002">
    <property type="protein sequence ID" value="MBM7569968.1"/>
    <property type="molecule type" value="Genomic_DNA"/>
</dbReference>
<evidence type="ECO:0000259" key="10">
    <source>
        <dbReference type="Pfam" id="PF00370"/>
    </source>
</evidence>
<evidence type="ECO:0000256" key="5">
    <source>
        <dbReference type="ARBA" id="ARBA00022777"/>
    </source>
</evidence>
<dbReference type="Pfam" id="PF00370">
    <property type="entry name" value="FGGY_N"/>
    <property type="match status" value="1"/>
</dbReference>
<keyword evidence="5 8" id="KW-0418">Kinase</keyword>
<dbReference type="PANTHER" id="PTHR43095:SF5">
    <property type="entry name" value="XYLULOSE KINASE"/>
    <property type="match status" value="1"/>
</dbReference>
<dbReference type="InterPro" id="IPR006000">
    <property type="entry name" value="Xylulokinase"/>
</dbReference>
<dbReference type="InterPro" id="IPR050406">
    <property type="entry name" value="FGGY_Carb_Kinase"/>
</dbReference>
<gene>
    <name evidence="9" type="primary">xylB</name>
    <name evidence="12" type="ORF">JOC48_000446</name>
</gene>
<evidence type="ECO:0000256" key="9">
    <source>
        <dbReference type="RuleBase" id="RU364073"/>
    </source>
</evidence>
<reference evidence="12 13" key="1">
    <citation type="submission" date="2021-01" db="EMBL/GenBank/DDBJ databases">
        <title>Genomic Encyclopedia of Type Strains, Phase IV (KMG-IV): sequencing the most valuable type-strain genomes for metagenomic binning, comparative biology and taxonomic classification.</title>
        <authorList>
            <person name="Goeker M."/>
        </authorList>
    </citation>
    <scope>NUCLEOTIDE SEQUENCE [LARGE SCALE GENOMIC DNA]</scope>
    <source>
        <strain evidence="12 13">DSM 23711</strain>
    </source>
</reference>
<dbReference type="Gene3D" id="3.30.420.40">
    <property type="match status" value="2"/>
</dbReference>
<dbReference type="InterPro" id="IPR000577">
    <property type="entry name" value="Carb_kinase_FGGY"/>
</dbReference>
<evidence type="ECO:0000256" key="8">
    <source>
        <dbReference type="RuleBase" id="RU003733"/>
    </source>
</evidence>
<evidence type="ECO:0000256" key="3">
    <source>
        <dbReference type="ARBA" id="ARBA00022679"/>
    </source>
</evidence>
<protein>
    <recommendedName>
        <fullName evidence="9">Xylulose kinase</fullName>
        <shortName evidence="9">Xylulokinase</shortName>
        <ecNumber evidence="9">2.7.1.17</ecNumber>
    </recommendedName>
</protein>
<keyword evidence="2 9" id="KW-0859">Xylose metabolism</keyword>
<dbReference type="EC" id="2.7.1.17" evidence="9"/>
<dbReference type="PROSITE" id="PS00933">
    <property type="entry name" value="FGGY_KINASES_1"/>
    <property type="match status" value="1"/>
</dbReference>
<dbReference type="Pfam" id="PF02782">
    <property type="entry name" value="FGGY_C"/>
    <property type="match status" value="1"/>
</dbReference>
<dbReference type="InterPro" id="IPR018483">
    <property type="entry name" value="Carb_kinase_FGGY_CS"/>
</dbReference>
<evidence type="ECO:0000259" key="11">
    <source>
        <dbReference type="Pfam" id="PF02782"/>
    </source>
</evidence>
<dbReference type="InterPro" id="IPR018485">
    <property type="entry name" value="FGGY_C"/>
</dbReference>
<evidence type="ECO:0000313" key="13">
    <source>
        <dbReference type="Proteomes" id="UP001296943"/>
    </source>
</evidence>
<keyword evidence="4 9" id="KW-0547">Nucleotide-binding</keyword>
<evidence type="ECO:0000256" key="2">
    <source>
        <dbReference type="ARBA" id="ARBA00022629"/>
    </source>
</evidence>
<dbReference type="PANTHER" id="PTHR43095">
    <property type="entry name" value="SUGAR KINASE"/>
    <property type="match status" value="1"/>
</dbReference>
<comment type="catalytic activity">
    <reaction evidence="9">
        <text>D-xylulose + ATP = D-xylulose 5-phosphate + ADP + H(+)</text>
        <dbReference type="Rhea" id="RHEA:10964"/>
        <dbReference type="ChEBI" id="CHEBI:15378"/>
        <dbReference type="ChEBI" id="CHEBI:17140"/>
        <dbReference type="ChEBI" id="CHEBI:30616"/>
        <dbReference type="ChEBI" id="CHEBI:57737"/>
        <dbReference type="ChEBI" id="CHEBI:456216"/>
        <dbReference type="EC" id="2.7.1.17"/>
    </reaction>
</comment>
<dbReference type="PIRSF" id="PIRSF000538">
    <property type="entry name" value="GlpK"/>
    <property type="match status" value="1"/>
</dbReference>
<keyword evidence="13" id="KW-1185">Reference proteome</keyword>
<proteinExistence type="inferred from homology"/>
<name>A0ABS2MVS1_9BACI</name>
<keyword evidence="7 9" id="KW-0119">Carbohydrate metabolism</keyword>
<dbReference type="InterPro" id="IPR018484">
    <property type="entry name" value="FGGY_N"/>
</dbReference>
<comment type="similarity">
    <text evidence="1 8">Belongs to the FGGY kinase family.</text>
</comment>
<organism evidence="12 13">
    <name type="scientific">Aquibacillus albus</name>
    <dbReference type="NCBI Taxonomy" id="1168171"/>
    <lineage>
        <taxon>Bacteria</taxon>
        <taxon>Bacillati</taxon>
        <taxon>Bacillota</taxon>
        <taxon>Bacilli</taxon>
        <taxon>Bacillales</taxon>
        <taxon>Bacillaceae</taxon>
        <taxon>Aquibacillus</taxon>
    </lineage>
</organism>
<evidence type="ECO:0000313" key="12">
    <source>
        <dbReference type="EMBL" id="MBM7569968.1"/>
    </source>
</evidence>
<accession>A0ABS2MVS1</accession>
<keyword evidence="3 8" id="KW-0808">Transferase</keyword>
<evidence type="ECO:0000256" key="1">
    <source>
        <dbReference type="ARBA" id="ARBA00009156"/>
    </source>
</evidence>
<feature type="domain" description="Carbohydrate kinase FGGY N-terminal" evidence="10">
    <location>
        <begin position="5"/>
        <end position="249"/>
    </location>
</feature>
<evidence type="ECO:0000256" key="4">
    <source>
        <dbReference type="ARBA" id="ARBA00022741"/>
    </source>
</evidence>
<dbReference type="InterPro" id="IPR043129">
    <property type="entry name" value="ATPase_NBD"/>
</dbReference>
<dbReference type="PROSITE" id="PS00445">
    <property type="entry name" value="FGGY_KINASES_2"/>
    <property type="match status" value="1"/>
</dbReference>
<evidence type="ECO:0000256" key="6">
    <source>
        <dbReference type="ARBA" id="ARBA00022840"/>
    </source>
</evidence>